<evidence type="ECO:0000313" key="3">
    <source>
        <dbReference type="Proteomes" id="UP000646827"/>
    </source>
</evidence>
<dbReference type="InterPro" id="IPR001810">
    <property type="entry name" value="F-box_dom"/>
</dbReference>
<organism evidence="2 3">
    <name type="scientific">Circinella minor</name>
    <dbReference type="NCBI Taxonomy" id="1195481"/>
    <lineage>
        <taxon>Eukaryota</taxon>
        <taxon>Fungi</taxon>
        <taxon>Fungi incertae sedis</taxon>
        <taxon>Mucoromycota</taxon>
        <taxon>Mucoromycotina</taxon>
        <taxon>Mucoromycetes</taxon>
        <taxon>Mucorales</taxon>
        <taxon>Lichtheimiaceae</taxon>
        <taxon>Circinella</taxon>
    </lineage>
</organism>
<evidence type="ECO:0000259" key="1">
    <source>
        <dbReference type="PROSITE" id="PS50181"/>
    </source>
</evidence>
<proteinExistence type="predicted"/>
<dbReference type="SUPFAM" id="SSF81383">
    <property type="entry name" value="F-box domain"/>
    <property type="match status" value="1"/>
</dbReference>
<accession>A0A8H7VPK5</accession>
<dbReference type="InterPro" id="IPR032675">
    <property type="entry name" value="LRR_dom_sf"/>
</dbReference>
<protein>
    <recommendedName>
        <fullName evidence="1">F-box domain-containing protein</fullName>
    </recommendedName>
</protein>
<dbReference type="AlphaFoldDB" id="A0A8H7VPK5"/>
<dbReference type="EMBL" id="JAEPRB010000001">
    <property type="protein sequence ID" value="KAG2228335.1"/>
    <property type="molecule type" value="Genomic_DNA"/>
</dbReference>
<dbReference type="OrthoDB" id="2270930at2759"/>
<evidence type="ECO:0000313" key="2">
    <source>
        <dbReference type="EMBL" id="KAG2228335.1"/>
    </source>
</evidence>
<name>A0A8H7VPK5_9FUNG</name>
<dbReference type="Pfam" id="PF12937">
    <property type="entry name" value="F-box-like"/>
    <property type="match status" value="1"/>
</dbReference>
<reference evidence="2 3" key="1">
    <citation type="submission" date="2020-12" db="EMBL/GenBank/DDBJ databases">
        <title>Metabolic potential, ecology and presence of endohyphal bacteria is reflected in genomic diversity of Mucoromycotina.</title>
        <authorList>
            <person name="Muszewska A."/>
            <person name="Okrasinska A."/>
            <person name="Steczkiewicz K."/>
            <person name="Drgas O."/>
            <person name="Orlowska M."/>
            <person name="Perlinska-Lenart U."/>
            <person name="Aleksandrzak-Piekarczyk T."/>
            <person name="Szatraj K."/>
            <person name="Zielenkiewicz U."/>
            <person name="Pilsyk S."/>
            <person name="Malc E."/>
            <person name="Mieczkowski P."/>
            <person name="Kruszewska J.S."/>
            <person name="Biernat P."/>
            <person name="Pawlowska J."/>
        </authorList>
    </citation>
    <scope>NUCLEOTIDE SEQUENCE [LARGE SCALE GENOMIC DNA]</scope>
    <source>
        <strain evidence="2 3">CBS 142.35</strain>
    </source>
</reference>
<gene>
    <name evidence="2" type="ORF">INT45_011127</name>
</gene>
<dbReference type="Gene3D" id="3.80.10.10">
    <property type="entry name" value="Ribonuclease Inhibitor"/>
    <property type="match status" value="2"/>
</dbReference>
<dbReference type="Proteomes" id="UP000646827">
    <property type="component" value="Unassembled WGS sequence"/>
</dbReference>
<comment type="caution">
    <text evidence="2">The sequence shown here is derived from an EMBL/GenBank/DDBJ whole genome shotgun (WGS) entry which is preliminary data.</text>
</comment>
<dbReference type="SUPFAM" id="SSF52047">
    <property type="entry name" value="RNI-like"/>
    <property type="match status" value="1"/>
</dbReference>
<keyword evidence="3" id="KW-1185">Reference proteome</keyword>
<feature type="domain" description="F-box" evidence="1">
    <location>
        <begin position="90"/>
        <end position="138"/>
    </location>
</feature>
<sequence>MGSHKVRTKTSVPERKYKNELRDAWDMITCTPEHPTGYLIAGHCYKDHGKQEKAIKVFNMGLNHVPIKHKEYEALLQGKQEAESRKNCRMDILGQLPLEIVHYIFDNYFDQELITPCSRVCSTWRNIILDYSKFWKRISFGNNHGDPISYAELPSALNAFSKTLTTLDLYFYNKSTNLPNLSDILNNCNNLTTLRYVLVNPEHPVFLPITLTAQQNTSLKELLLSSPCKKDEMNRTELQKLLKYSPHLSHLAIQNCDDSIYTAVREHGQSINKLEVMHDHSSYNCRFDIELDNHDNIGLYNNSPGLKDIYASSIDSPRTLLQLIKKHHRTISFLSMKFDETTSSSDNDWKKWTDDLHVFPLTNLTKFCLISQYPSGSLTCKYILPAIITALKDSNSVINQQTPSLQSLVLHGQDMIPNSVLDAIIKMPKFSELDLFDCEFNLNKMHDILKIFERRSNNNTILTATTKTALLQPPSLSLLTKLCLVETSVMTNDIVLTASKIKSLTDLSIDHGEYEDDRVYKTLAQNISKLPLLKRVELRYVDMTRDDLKTLTTSKSLHYIELYCLRYYFYEAIGKLNHTCRKSVLYFHPNVLSYNLAISPSAIKTSCRSSIHVLCDQREQEFNDVLEDLRYIAARHHKVYEKTFPSSTTTKNDPTHDGFEPNKLDDSCFEITNYDDLIQCASMQDNNNHKRRQQPIRLAGDMTQFPLDPLFELIYNQLHVNSKRPIAPFDTVYQMMLVLSNVAHYSPRAYLALDYFAEIATYMFGEFHGAFSWDCDNHYQVPTLLLPTNHTHDCQEPEDLITDIPCLYQLECAGFSIRPIPCLIPDGGIRTYCSRKSVDIQIISFQDLRYRDFNFPPDSIFRGYHADTLIKLARLIPNKQSFDVALATGIIPEHLRIDWLFWNDHIISEAYRLFI</sequence>
<dbReference type="InterPro" id="IPR036047">
    <property type="entry name" value="F-box-like_dom_sf"/>
</dbReference>
<dbReference type="PROSITE" id="PS50181">
    <property type="entry name" value="FBOX"/>
    <property type="match status" value="1"/>
</dbReference>